<protein>
    <submittedName>
        <fullName evidence="1">Uncharacterized protein</fullName>
    </submittedName>
</protein>
<accession>A0AAE0RVI4</accession>
<keyword evidence="2" id="KW-1185">Reference proteome</keyword>
<dbReference type="EMBL" id="JAEAOA010000142">
    <property type="protein sequence ID" value="KAK3580386.1"/>
    <property type="molecule type" value="Genomic_DNA"/>
</dbReference>
<evidence type="ECO:0000313" key="2">
    <source>
        <dbReference type="Proteomes" id="UP001195483"/>
    </source>
</evidence>
<feature type="non-terminal residue" evidence="1">
    <location>
        <position position="69"/>
    </location>
</feature>
<comment type="caution">
    <text evidence="1">The sequence shown here is derived from an EMBL/GenBank/DDBJ whole genome shotgun (WGS) entry which is preliminary data.</text>
</comment>
<reference evidence="1" key="3">
    <citation type="submission" date="2023-05" db="EMBL/GenBank/DDBJ databases">
        <authorList>
            <person name="Smith C.H."/>
        </authorList>
    </citation>
    <scope>NUCLEOTIDE SEQUENCE</scope>
    <source>
        <strain evidence="1">CHS0354</strain>
        <tissue evidence="1">Mantle</tissue>
    </source>
</reference>
<reference evidence="1" key="2">
    <citation type="journal article" date="2021" name="Genome Biol. Evol.">
        <title>Developing a high-quality reference genome for a parasitic bivalve with doubly uniparental inheritance (Bivalvia: Unionida).</title>
        <authorList>
            <person name="Smith C.H."/>
        </authorList>
    </citation>
    <scope>NUCLEOTIDE SEQUENCE</scope>
    <source>
        <strain evidence="1">CHS0354</strain>
        <tissue evidence="1">Mantle</tissue>
    </source>
</reference>
<sequence length="69" mass="7672">MVTPPPLRPIPSQPVGQMHVAVSHDDTTDGATHWFQDEKGNWYSYTFGENSAGIALAIGETDENRSWKE</sequence>
<name>A0AAE0RVI4_9BIVA</name>
<gene>
    <name evidence="1" type="ORF">CHS0354_001504</name>
</gene>
<dbReference type="Proteomes" id="UP001195483">
    <property type="component" value="Unassembled WGS sequence"/>
</dbReference>
<organism evidence="1 2">
    <name type="scientific">Potamilus streckersoni</name>
    <dbReference type="NCBI Taxonomy" id="2493646"/>
    <lineage>
        <taxon>Eukaryota</taxon>
        <taxon>Metazoa</taxon>
        <taxon>Spiralia</taxon>
        <taxon>Lophotrochozoa</taxon>
        <taxon>Mollusca</taxon>
        <taxon>Bivalvia</taxon>
        <taxon>Autobranchia</taxon>
        <taxon>Heteroconchia</taxon>
        <taxon>Palaeoheterodonta</taxon>
        <taxon>Unionida</taxon>
        <taxon>Unionoidea</taxon>
        <taxon>Unionidae</taxon>
        <taxon>Ambleminae</taxon>
        <taxon>Lampsilini</taxon>
        <taxon>Potamilus</taxon>
    </lineage>
</organism>
<dbReference type="AlphaFoldDB" id="A0AAE0RVI4"/>
<evidence type="ECO:0000313" key="1">
    <source>
        <dbReference type="EMBL" id="KAK3580386.1"/>
    </source>
</evidence>
<reference evidence="1" key="1">
    <citation type="journal article" date="2021" name="Genome Biol. Evol.">
        <title>A High-Quality Reference Genome for a Parasitic Bivalve with Doubly Uniparental Inheritance (Bivalvia: Unionida).</title>
        <authorList>
            <person name="Smith C.H."/>
        </authorList>
    </citation>
    <scope>NUCLEOTIDE SEQUENCE</scope>
    <source>
        <strain evidence="1">CHS0354</strain>
    </source>
</reference>
<proteinExistence type="predicted"/>